<evidence type="ECO:0008006" key="3">
    <source>
        <dbReference type="Google" id="ProtNLM"/>
    </source>
</evidence>
<dbReference type="Proteomes" id="UP000284706">
    <property type="component" value="Unassembled WGS sequence"/>
</dbReference>
<sequence>MVRCVIIDSMHNLFLGLVREHFTTILGLGRKGSNEKPVLSVALGSVPASVPDKVAKGIATIKTWLEDPAVIRFPSRDLGVKRLMRFNLASLAFVSKELGCTQMKPKPTREDFAQMILDWRFQQIEICDAGVESATKLGSVISVQELSNIWLDIEQILTPSWIASVPPKLGSAAHGKLKADQWRVLGTIHLPVALIKMWFSAETEGDQLRSIRCRAILDMTMSLVSAVIAATSRSLTRANPAEYHRHMSNYLTGLKELFPSYRLHPNHHMALHLDTFLRLFGPVHGWWTFPFERMIGAVQRMPHNGKIGELEETIARAYTRSANLRALMLKPGCPEVVRHSEAIFSRLAEPKFRQSMSPNLIFQSVLGEEDSIYQSLPEDVSCLFTGLSTSSPLQGRLLSNLSLQNVTYSTHSKHRGNSCVLVIRKGAQFPVPVRIELILEVSLKGGPGTYLVVRPFKALVEPSHHDPFASYPFLRAKLWDAELEDREVILPAQVSSHFACLPLQSKGKELIICISLDHVSFVPLSTRHAKAFL</sequence>
<name>A0A409Y1Q1_9AGAR</name>
<dbReference type="EMBL" id="NHYE01001311">
    <property type="protein sequence ID" value="PPQ96947.1"/>
    <property type="molecule type" value="Genomic_DNA"/>
</dbReference>
<dbReference type="PANTHER" id="PTHR46579">
    <property type="entry name" value="F5/8 TYPE C DOMAIN-CONTAINING PROTEIN-RELATED"/>
    <property type="match status" value="1"/>
</dbReference>
<dbReference type="PANTHER" id="PTHR46579:SF1">
    <property type="entry name" value="F5_8 TYPE C DOMAIN-CONTAINING PROTEIN"/>
    <property type="match status" value="1"/>
</dbReference>
<comment type="caution">
    <text evidence="1">The sequence shown here is derived from an EMBL/GenBank/DDBJ whole genome shotgun (WGS) entry which is preliminary data.</text>
</comment>
<proteinExistence type="predicted"/>
<accession>A0A409Y1Q1</accession>
<keyword evidence="2" id="KW-1185">Reference proteome</keyword>
<gene>
    <name evidence="1" type="ORF">CVT26_005966</name>
</gene>
<evidence type="ECO:0000313" key="2">
    <source>
        <dbReference type="Proteomes" id="UP000284706"/>
    </source>
</evidence>
<evidence type="ECO:0000313" key="1">
    <source>
        <dbReference type="EMBL" id="PPQ96947.1"/>
    </source>
</evidence>
<organism evidence="1 2">
    <name type="scientific">Gymnopilus dilepis</name>
    <dbReference type="NCBI Taxonomy" id="231916"/>
    <lineage>
        <taxon>Eukaryota</taxon>
        <taxon>Fungi</taxon>
        <taxon>Dikarya</taxon>
        <taxon>Basidiomycota</taxon>
        <taxon>Agaricomycotina</taxon>
        <taxon>Agaricomycetes</taxon>
        <taxon>Agaricomycetidae</taxon>
        <taxon>Agaricales</taxon>
        <taxon>Agaricineae</taxon>
        <taxon>Hymenogastraceae</taxon>
        <taxon>Gymnopilus</taxon>
    </lineage>
</organism>
<reference evidence="1 2" key="1">
    <citation type="journal article" date="2018" name="Evol. Lett.">
        <title>Horizontal gene cluster transfer increased hallucinogenic mushroom diversity.</title>
        <authorList>
            <person name="Reynolds H.T."/>
            <person name="Vijayakumar V."/>
            <person name="Gluck-Thaler E."/>
            <person name="Korotkin H.B."/>
            <person name="Matheny P.B."/>
            <person name="Slot J.C."/>
        </authorList>
    </citation>
    <scope>NUCLEOTIDE SEQUENCE [LARGE SCALE GENOMIC DNA]</scope>
    <source>
        <strain evidence="1 2">SRW20</strain>
    </source>
</reference>
<protein>
    <recommendedName>
        <fullName evidence="3">DUF4218 domain-containing protein</fullName>
    </recommendedName>
</protein>
<dbReference type="InParanoid" id="A0A409Y1Q1"/>
<dbReference type="OrthoDB" id="3247418at2759"/>
<dbReference type="AlphaFoldDB" id="A0A409Y1Q1"/>